<evidence type="ECO:0000313" key="2">
    <source>
        <dbReference type="Proteomes" id="UP000001425"/>
    </source>
</evidence>
<proteinExistence type="predicted"/>
<dbReference type="Proteomes" id="UP000001425">
    <property type="component" value="Plasmid pSYSG"/>
</dbReference>
<dbReference type="AlphaFoldDB" id="Q6ZE53"/>
<dbReference type="EnsemblBacteria" id="BAD02047">
    <property type="protein sequence ID" value="BAD02047"/>
    <property type="gene ID" value="BAD02047"/>
</dbReference>
<accession>Q6ZE53</accession>
<dbReference type="InParanoid" id="Q6ZE53"/>
<keyword evidence="2" id="KW-1185">Reference proteome</keyword>
<name>Q6ZE53_SYNY3</name>
<keyword evidence="1" id="KW-0614">Plasmid</keyword>
<protein>
    <submittedName>
        <fullName evidence="1">Uncharacterized protein</fullName>
    </submittedName>
</protein>
<sequence>MEGLQEESMSFPLVTVGSSGYESSLSSLINGTAAAQQPRLINCPALLEVQEAIRYASECILLFYPRLYPRYPKARCDGLCSSAGGRNFGDRQS</sequence>
<organism evidence="1 2">
    <name type="scientific">Synechocystis sp. (strain ATCC 27184 / PCC 6803 / Kazusa)</name>
    <dbReference type="NCBI Taxonomy" id="1111708"/>
    <lineage>
        <taxon>Bacteria</taxon>
        <taxon>Bacillati</taxon>
        <taxon>Cyanobacteriota</taxon>
        <taxon>Cyanophyceae</taxon>
        <taxon>Synechococcales</taxon>
        <taxon>Merismopediaceae</taxon>
        <taxon>Synechocystis</taxon>
    </lineage>
</organism>
<geneLocation type="plasmid" evidence="1 2">
    <name>pSYSG</name>
</geneLocation>
<gene>
    <name evidence="1" type="ordered locus">ssl8039</name>
</gene>
<dbReference type="KEGG" id="syn:ssl8039"/>
<reference evidence="1 2" key="1">
    <citation type="journal article" date="2003" name="DNA Res.">
        <title>Structural analysis of four large plasmids harboring in a unicellular cyanobacterium, Synechocystis sp. PCC 6803.</title>
        <authorList>
            <person name="Kaneko T."/>
            <person name="Nakamura Y."/>
            <person name="Sasamoto S."/>
            <person name="Watanabe A."/>
            <person name="Kohara M."/>
            <person name="Matsumoto M."/>
            <person name="Shimpo S."/>
            <person name="Yamada M."/>
            <person name="Tabata S."/>
        </authorList>
    </citation>
    <scope>NUCLEOTIDE SEQUENCE [LARGE SCALE GENOMIC DNA]</scope>
    <source>
        <strain evidence="2">ATCC 27184 / PCC 6803 / Kazusa</strain>
    </source>
</reference>
<dbReference type="EMBL" id="AP004312">
    <property type="protein sequence ID" value="BAD02047.1"/>
    <property type="molecule type" value="Genomic_DNA"/>
</dbReference>
<evidence type="ECO:0000313" key="1">
    <source>
        <dbReference type="EMBL" id="BAD02047.1"/>
    </source>
</evidence>